<dbReference type="Gene3D" id="3.40.50.1000">
    <property type="entry name" value="HAD superfamily/HAD-like"/>
    <property type="match status" value="1"/>
</dbReference>
<dbReference type="EMBL" id="JBHTMK010000015">
    <property type="protein sequence ID" value="MFD1366104.1"/>
    <property type="molecule type" value="Genomic_DNA"/>
</dbReference>
<dbReference type="Gene3D" id="1.10.150.240">
    <property type="entry name" value="Putative phosphatase, domain 2"/>
    <property type="match status" value="1"/>
</dbReference>
<dbReference type="Proteomes" id="UP001597183">
    <property type="component" value="Unassembled WGS sequence"/>
</dbReference>
<keyword evidence="2" id="KW-1185">Reference proteome</keyword>
<organism evidence="1 2">
    <name type="scientific">Actinoplanes sichuanensis</name>
    <dbReference type="NCBI Taxonomy" id="512349"/>
    <lineage>
        <taxon>Bacteria</taxon>
        <taxon>Bacillati</taxon>
        <taxon>Actinomycetota</taxon>
        <taxon>Actinomycetes</taxon>
        <taxon>Micromonosporales</taxon>
        <taxon>Micromonosporaceae</taxon>
        <taxon>Actinoplanes</taxon>
    </lineage>
</organism>
<dbReference type="CDD" id="cd01427">
    <property type="entry name" value="HAD_like"/>
    <property type="match status" value="1"/>
</dbReference>
<name>A0ABW4A6E5_9ACTN</name>
<proteinExistence type="predicted"/>
<comment type="caution">
    <text evidence="1">The sequence shown here is derived from an EMBL/GenBank/DDBJ whole genome shotgun (WGS) entry which is preliminary data.</text>
</comment>
<reference evidence="2" key="1">
    <citation type="journal article" date="2019" name="Int. J. Syst. Evol. Microbiol.">
        <title>The Global Catalogue of Microorganisms (GCM) 10K type strain sequencing project: providing services to taxonomists for standard genome sequencing and annotation.</title>
        <authorList>
            <consortium name="The Broad Institute Genomics Platform"/>
            <consortium name="The Broad Institute Genome Sequencing Center for Infectious Disease"/>
            <person name="Wu L."/>
            <person name="Ma J."/>
        </authorList>
    </citation>
    <scope>NUCLEOTIDE SEQUENCE [LARGE SCALE GENOMIC DNA]</scope>
    <source>
        <strain evidence="2">CCM 7526</strain>
    </source>
</reference>
<gene>
    <name evidence="1" type="ORF">ACFQ5G_12190</name>
</gene>
<evidence type="ECO:0000313" key="2">
    <source>
        <dbReference type="Proteomes" id="UP001597183"/>
    </source>
</evidence>
<dbReference type="RefSeq" id="WP_317794849.1">
    <property type="nucleotide sequence ID" value="NZ_AP028461.1"/>
</dbReference>
<accession>A0ABW4A6E5</accession>
<evidence type="ECO:0000313" key="1">
    <source>
        <dbReference type="EMBL" id="MFD1366104.1"/>
    </source>
</evidence>
<dbReference type="SUPFAM" id="SSF56784">
    <property type="entry name" value="HAD-like"/>
    <property type="match status" value="1"/>
</dbReference>
<sequence length="225" mass="23783">MENGFRVRPHVARAVAGVRHVLLDYDGLCFVMPDGAGPWEVFRALPQTPWAHFSRSMPYMLWRLATHEPELAAAAEPIASAVELDGALTARMTRGLPEVLATGAAAGRRMWVVGGISETAMRAGLRAHGLESRVAEIAGRHGLDGDTLGVVNVAVRAARVLGVDPARCLLVSGRGEVLRAAGQSGFAVLGVPCGHDTRKWLGDYAPVVTNLERLGQALTARGGPG</sequence>
<protein>
    <submittedName>
        <fullName evidence="1">Uncharacterized protein</fullName>
    </submittedName>
</protein>
<dbReference type="InterPro" id="IPR023198">
    <property type="entry name" value="PGP-like_dom2"/>
</dbReference>
<dbReference type="InterPro" id="IPR023214">
    <property type="entry name" value="HAD_sf"/>
</dbReference>
<dbReference type="InterPro" id="IPR036412">
    <property type="entry name" value="HAD-like_sf"/>
</dbReference>